<evidence type="ECO:0000256" key="1">
    <source>
        <dbReference type="ARBA" id="ARBA00004477"/>
    </source>
</evidence>
<feature type="transmembrane region" description="Helical" evidence="12">
    <location>
        <begin position="156"/>
        <end position="178"/>
    </location>
</feature>
<accession>S9UDI5</accession>
<evidence type="ECO:0000256" key="11">
    <source>
        <dbReference type="SAM" id="MobiDB-lite"/>
    </source>
</evidence>
<keyword evidence="6" id="KW-0256">Endoplasmic reticulum</keyword>
<evidence type="ECO:0000256" key="10">
    <source>
        <dbReference type="ARBA" id="ARBA00023315"/>
    </source>
</evidence>
<reference evidence="13 14" key="1">
    <citation type="journal article" date="2013" name="PLoS ONE">
        <title>Predicting the Proteins of Angomonas deanei, Strigomonas culicis and Their Respective Endosymbionts Reveals New Aspects of the Trypanosomatidae Family.</title>
        <authorList>
            <person name="Motta M.C."/>
            <person name="Martins A.C."/>
            <person name="de Souza S.S."/>
            <person name="Catta-Preta C.M."/>
            <person name="Silva R."/>
            <person name="Klein C.C."/>
            <person name="de Almeida L.G."/>
            <person name="de Lima Cunha O."/>
            <person name="Ciapina L.P."/>
            <person name="Brocchi M."/>
            <person name="Colabardini A.C."/>
            <person name="de Araujo Lima B."/>
            <person name="Machado C.R."/>
            <person name="de Almeida Soares C.M."/>
            <person name="Probst C.M."/>
            <person name="de Menezes C.B."/>
            <person name="Thompson C.E."/>
            <person name="Bartholomeu D.C."/>
            <person name="Gradia D.F."/>
            <person name="Pavoni D.P."/>
            <person name="Grisard E.C."/>
            <person name="Fantinatti-Garboggini F."/>
            <person name="Marchini F.K."/>
            <person name="Rodrigues-Luiz G.F."/>
            <person name="Wagner G."/>
            <person name="Goldman G.H."/>
            <person name="Fietto J.L."/>
            <person name="Elias M.C."/>
            <person name="Goldman M.H."/>
            <person name="Sagot M.F."/>
            <person name="Pereira M."/>
            <person name="Stoco P.H."/>
            <person name="de Mendonca-Neto R.P."/>
            <person name="Teixeira S.M."/>
            <person name="Maciel T.E."/>
            <person name="de Oliveira Mendes T.A."/>
            <person name="Urmenyi T.P."/>
            <person name="de Souza W."/>
            <person name="Schenkman S."/>
            <person name="de Vasconcelos A.T."/>
        </authorList>
    </citation>
    <scope>NUCLEOTIDE SEQUENCE [LARGE SCALE GENOMIC DNA]</scope>
</reference>
<sequence length="1596" mass="176092">MLMVLLGWGTKRRFHMFQPFVGGKRFVLLQVCGYNLIVLTSVGKFILLGLLHYSFAYTKGSTFYGAFAVLGLFGLLGQLLLAGSIGYFMPPPPATQERTSSPDARRQSRAAVVRIDWRHIAATPNKEVAFITTCNATMLCTSALAEVYPPFQPVNVFALLFLTLTAVATVERIARAVVPRFHVYQPMLDAPALFVVQCMGALCVLLCGVGAATLFRCTVGETPAAWHLGCGLLGVGGVCLYLLEVRLVDIHVGEAEVRSGRTPPPAVADGTAGPTEATSTRSLLMPKLASAVCFFMAISLVLLLHVTNAMSADVQQPKAADEEERRKWVSKSLVVGGMTQLLVLLMLLMLSLPVFTHLQGSVAYGDRFEVFQPFGGNVEFILLQCVGWASYGGALLFATLAYNSSTTVRSLHLLMYAGTIILSQLCIHMSLHVFDASQYGRWMLSPRSARREAGSNSPPSRARSIEPTDASAESAFSPLAADAPYGGDSLPVTSTVLNNEMLLALVLGFVSISLRFVCDMLALYSPSARARSASDGPHRAPLVTQEALVTVASVLCFVAALVAQFSARERFVLFRTTPAAASSMGYVAIQTFGWLLYITLFSFWVAMWFSPSKLRLTDFIPSGAGHTMGFFSGLSCTCEGLLFLAPLVCTIISIFFQTELFLLRRENAATALAAAGQLQQLLTCKPTLSEEEKRRVDECLAAILGAQGLSLPTEGFDDAGKDQSNRTETQNRVLRSAARSNMSILCLATNFSFLGAALLSSSLPVHTLVLAWVGLAFLSLSCVFTHGVYGTALHGGTGCYRFFMPFMGGRKFIIYQTLGWMSFTICWCLVIVSMIERQGSPVLFVVLTCFSIVAEVALHASISYFEARELQYEKSFLCRNAEGVLTVVVLAATFFLARFYDMVKEGHVTDQPTALVPLALGSVTVCLSVPLGLLYLVRQAQQYGISPLTFFHDLDDEEDDNDFTRNTSRYEDFLYNSTVDNDSHLSPKHAASSSFPWLGGMSRSVSQMDVTSPTQPRGAPTTSSTHYMARVLAIAFAGSLMVALFVVSLLPFAGVFLAYAYAYQETFSVLVAVRASEGLLVLFFLLIVIPMLLVPVFRASHMLRHVHNALCCFFCYSIPTFTVLSGVSPPFFSSARGSWLFAVQMCSMSLLSLLPYVHLIAFVISCAAVGYFAQYHLYTCLVQQKEPFVWTTCVSDVCCAVFWAWYDRRYAGRPEITGRLYSKKASNFFRKYVFEGMVRYFALRIVVCEPYLLASEKEFLETQPREVEEAFMKKMKRVDRNEPTNQYILSFHPHGIFPGTSIYAPKTNLWERVLGCNDKTIVTTHGADVIFSVPLMREFPLCLGALSVSRRGIEYSLRAGNSPLIVTGGQSEMLLSQRCDTALHLVCHHLGFFRIALRHQIPLVPLLVFSESNIMDNVHCLAVQRWFLKRVAFPFPVVPLGRWHLPLPGNRPMMIAVGAPLFPMPGRDNPDDRGCLEEMRVRYFEHVERLFYTHRAAAGYPDMVLYIHNGVVEDGVAAVPPPELLAAEGIVKERMKTLKKGDEPKDLCKELLDLPDSCWFRDEPSAVRRALSASPRRKHEDAIANNEDKKAEKKKA</sequence>
<gene>
    <name evidence="13" type="ORF">STCU_05978</name>
</gene>
<feature type="transmembrane region" description="Helical" evidence="12">
    <location>
        <begin position="883"/>
        <end position="900"/>
    </location>
</feature>
<feature type="transmembrane region" description="Helical" evidence="12">
    <location>
        <begin position="629"/>
        <end position="656"/>
    </location>
</feature>
<feature type="transmembrane region" description="Helical" evidence="12">
    <location>
        <begin position="1079"/>
        <end position="1097"/>
    </location>
</feature>
<comment type="similarity">
    <text evidence="2">Belongs to the diacylglycerol acyltransferase family.</text>
</comment>
<dbReference type="InterPro" id="IPR007130">
    <property type="entry name" value="DAGAT"/>
</dbReference>
<evidence type="ECO:0000313" key="14">
    <source>
        <dbReference type="Proteomes" id="UP000015354"/>
    </source>
</evidence>
<dbReference type="GO" id="GO:0008374">
    <property type="term" value="F:O-acyltransferase activity"/>
    <property type="evidence" value="ECO:0007669"/>
    <property type="project" value="InterPro"/>
</dbReference>
<evidence type="ECO:0000256" key="8">
    <source>
        <dbReference type="ARBA" id="ARBA00023098"/>
    </source>
</evidence>
<feature type="transmembrane region" description="Helical" evidence="12">
    <location>
        <begin position="547"/>
        <end position="565"/>
    </location>
</feature>
<dbReference type="GO" id="GO:0006629">
    <property type="term" value="P:lipid metabolic process"/>
    <property type="evidence" value="ECO:0007669"/>
    <property type="project" value="UniProtKB-KW"/>
</dbReference>
<feature type="transmembrane region" description="Helical" evidence="12">
    <location>
        <begin position="63"/>
        <end position="89"/>
    </location>
</feature>
<feature type="transmembrane region" description="Helical" evidence="12">
    <location>
        <begin position="1109"/>
        <end position="1133"/>
    </location>
</feature>
<protein>
    <submittedName>
        <fullName evidence="13">Diacylglycerol acyltransferase</fullName>
    </submittedName>
</protein>
<feature type="transmembrane region" description="Helical" evidence="12">
    <location>
        <begin position="769"/>
        <end position="792"/>
    </location>
</feature>
<evidence type="ECO:0000256" key="6">
    <source>
        <dbReference type="ARBA" id="ARBA00022824"/>
    </source>
</evidence>
<feature type="transmembrane region" description="Helical" evidence="12">
    <location>
        <begin position="413"/>
        <end position="434"/>
    </location>
</feature>
<keyword evidence="14" id="KW-1185">Reference proteome</keyword>
<feature type="transmembrane region" description="Helical" evidence="12">
    <location>
        <begin position="26"/>
        <end position="51"/>
    </location>
</feature>
<evidence type="ECO:0000256" key="5">
    <source>
        <dbReference type="ARBA" id="ARBA00022692"/>
    </source>
</evidence>
<keyword evidence="7 12" id="KW-1133">Transmembrane helix</keyword>
<evidence type="ECO:0000313" key="13">
    <source>
        <dbReference type="EMBL" id="EPY26988.1"/>
    </source>
</evidence>
<feature type="transmembrane region" description="Helical" evidence="12">
    <location>
        <begin position="586"/>
        <end position="609"/>
    </location>
</feature>
<feature type="transmembrane region" description="Helical" evidence="12">
    <location>
        <begin position="915"/>
        <end position="937"/>
    </location>
</feature>
<feature type="transmembrane region" description="Helical" evidence="12">
    <location>
        <begin position="1031"/>
        <end position="1059"/>
    </location>
</feature>
<evidence type="ECO:0000256" key="2">
    <source>
        <dbReference type="ARBA" id="ARBA00005420"/>
    </source>
</evidence>
<evidence type="ECO:0000256" key="7">
    <source>
        <dbReference type="ARBA" id="ARBA00022989"/>
    </source>
</evidence>
<comment type="subcellular location">
    <subcellularLocation>
        <location evidence="1">Endoplasmic reticulum membrane</location>
        <topology evidence="1">Multi-pass membrane protein</topology>
    </subcellularLocation>
</comment>
<evidence type="ECO:0000256" key="3">
    <source>
        <dbReference type="ARBA" id="ARBA00022516"/>
    </source>
</evidence>
<feature type="compositionally biased region" description="Basic and acidic residues" evidence="11">
    <location>
        <begin position="1578"/>
        <end position="1596"/>
    </location>
</feature>
<evidence type="ECO:0000256" key="12">
    <source>
        <dbReference type="SAM" id="Phobius"/>
    </source>
</evidence>
<keyword evidence="5 12" id="KW-0812">Transmembrane</keyword>
<organism evidence="13 14">
    <name type="scientific">Strigomonas culicis</name>
    <dbReference type="NCBI Taxonomy" id="28005"/>
    <lineage>
        <taxon>Eukaryota</taxon>
        <taxon>Discoba</taxon>
        <taxon>Euglenozoa</taxon>
        <taxon>Kinetoplastea</taxon>
        <taxon>Metakinetoplastina</taxon>
        <taxon>Trypanosomatida</taxon>
        <taxon>Trypanosomatidae</taxon>
        <taxon>Strigomonadinae</taxon>
        <taxon>Strigomonas</taxon>
    </lineage>
</organism>
<keyword evidence="4 13" id="KW-0808">Transferase</keyword>
<keyword evidence="3" id="KW-0444">Lipid biosynthesis</keyword>
<feature type="transmembrane region" description="Helical" evidence="12">
    <location>
        <begin position="190"/>
        <end position="212"/>
    </location>
</feature>
<dbReference type="Proteomes" id="UP000015354">
    <property type="component" value="Unassembled WGS sequence"/>
</dbReference>
<evidence type="ECO:0000256" key="9">
    <source>
        <dbReference type="ARBA" id="ARBA00023136"/>
    </source>
</evidence>
<comment type="caution">
    <text evidence="13">The sequence shown here is derived from an EMBL/GenBank/DDBJ whole genome shotgun (WGS) entry which is preliminary data.</text>
</comment>
<feature type="transmembrane region" description="Helical" evidence="12">
    <location>
        <begin position="333"/>
        <end position="355"/>
    </location>
</feature>
<proteinExistence type="inferred from homology"/>
<feature type="transmembrane region" description="Helical" evidence="12">
    <location>
        <begin position="502"/>
        <end position="527"/>
    </location>
</feature>
<name>S9UDI5_9TRYP</name>
<feature type="region of interest" description="Disordered" evidence="11">
    <location>
        <begin position="1570"/>
        <end position="1596"/>
    </location>
</feature>
<dbReference type="PANTHER" id="PTHR12317">
    <property type="entry name" value="DIACYLGLYCEROL O-ACYLTRANSFERASE"/>
    <property type="match status" value="1"/>
</dbReference>
<feature type="region of interest" description="Disordered" evidence="11">
    <location>
        <begin position="449"/>
        <end position="468"/>
    </location>
</feature>
<feature type="transmembrane region" description="Helical" evidence="12">
    <location>
        <begin position="1153"/>
        <end position="1175"/>
    </location>
</feature>
<dbReference type="GO" id="GO:0005789">
    <property type="term" value="C:endoplasmic reticulum membrane"/>
    <property type="evidence" value="ECO:0007669"/>
    <property type="project" value="UniProtKB-SubCell"/>
</dbReference>
<feature type="transmembrane region" description="Helical" evidence="12">
    <location>
        <begin position="742"/>
        <end position="763"/>
    </location>
</feature>
<dbReference type="OrthoDB" id="264532at2759"/>
<keyword evidence="9 12" id="KW-0472">Membrane</keyword>
<feature type="transmembrane region" description="Helical" evidence="12">
    <location>
        <begin position="224"/>
        <end position="243"/>
    </location>
</feature>
<feature type="transmembrane region" description="Helical" evidence="12">
    <location>
        <begin position="376"/>
        <end position="401"/>
    </location>
</feature>
<feature type="transmembrane region" description="Helical" evidence="12">
    <location>
        <begin position="288"/>
        <end position="307"/>
    </location>
</feature>
<evidence type="ECO:0000256" key="4">
    <source>
        <dbReference type="ARBA" id="ARBA00022679"/>
    </source>
</evidence>
<keyword evidence="10 13" id="KW-0012">Acyltransferase</keyword>
<feature type="transmembrane region" description="Helical" evidence="12">
    <location>
        <begin position="841"/>
        <end position="862"/>
    </location>
</feature>
<feature type="transmembrane region" description="Helical" evidence="12">
    <location>
        <begin position="812"/>
        <end position="835"/>
    </location>
</feature>
<feature type="transmembrane region" description="Helical" evidence="12">
    <location>
        <begin position="1187"/>
        <end position="1206"/>
    </location>
</feature>
<dbReference type="PANTHER" id="PTHR12317:SF34">
    <property type="entry name" value="ACYLTRANSFERASE"/>
    <property type="match status" value="1"/>
</dbReference>
<keyword evidence="8" id="KW-0443">Lipid metabolism</keyword>
<dbReference type="EMBL" id="ATMH01005978">
    <property type="protein sequence ID" value="EPY26988.1"/>
    <property type="molecule type" value="Genomic_DNA"/>
</dbReference>
<dbReference type="Pfam" id="PF03982">
    <property type="entry name" value="DAGAT"/>
    <property type="match status" value="1"/>
</dbReference>